<sequence length="324" mass="37919">MQIITEIPDGKPGRPDNQRSRFLKCQPGRDLPKKTEVATGRKRNAFLTGKVSPIATDYYMENETDETETNLTTSENFDFLYRSALRYAGLMGIKLPFRPRKGGSPRMNIAGLYRAMDEALPEQVNLEEKAGRLYFCLYRFHEWPDYTLFWIPIDFIEKISVPVRCIVREFIRRFIRHHGLNMVKETWYYELALEELRDWKNRDPDASPQEVRRNSLLAESYDNGKISKALKRMEGKPFCVRLEDKIRECRTEAKRERDLLGLVSEGLELITPDSPCLIQYYYDWAYEKEPNFPPIGLDTQIMLAYSNNGKHSINSPFHSKNVIL</sequence>
<protein>
    <submittedName>
        <fullName evidence="1">Uncharacterized protein</fullName>
    </submittedName>
</protein>
<proteinExistence type="predicted"/>
<name>A0A414H004_PHOVU</name>
<accession>A0A414H004</accession>
<comment type="caution">
    <text evidence="1">The sequence shown here is derived from an EMBL/GenBank/DDBJ whole genome shotgun (WGS) entry which is preliminary data.</text>
</comment>
<gene>
    <name evidence="1" type="ORF">DW783_16820</name>
</gene>
<dbReference type="EMBL" id="QSJM01000058">
    <property type="protein sequence ID" value="RHD75936.1"/>
    <property type="molecule type" value="Genomic_DNA"/>
</dbReference>
<evidence type="ECO:0000313" key="1">
    <source>
        <dbReference type="EMBL" id="RHD75936.1"/>
    </source>
</evidence>
<dbReference type="AlphaFoldDB" id="A0A414H004"/>
<evidence type="ECO:0000313" key="2">
    <source>
        <dbReference type="Proteomes" id="UP000283429"/>
    </source>
</evidence>
<feature type="non-terminal residue" evidence="1">
    <location>
        <position position="324"/>
    </location>
</feature>
<dbReference type="Proteomes" id="UP000283429">
    <property type="component" value="Unassembled WGS sequence"/>
</dbReference>
<organism evidence="1 2">
    <name type="scientific">Phocaeicola vulgatus</name>
    <name type="common">Bacteroides vulgatus</name>
    <dbReference type="NCBI Taxonomy" id="821"/>
    <lineage>
        <taxon>Bacteria</taxon>
        <taxon>Pseudomonadati</taxon>
        <taxon>Bacteroidota</taxon>
        <taxon>Bacteroidia</taxon>
        <taxon>Bacteroidales</taxon>
        <taxon>Bacteroidaceae</taxon>
        <taxon>Phocaeicola</taxon>
    </lineage>
</organism>
<reference evidence="1 2" key="1">
    <citation type="submission" date="2018-08" db="EMBL/GenBank/DDBJ databases">
        <title>A genome reference for cultivated species of the human gut microbiota.</title>
        <authorList>
            <person name="Zou Y."/>
            <person name="Xue W."/>
            <person name="Luo G."/>
        </authorList>
    </citation>
    <scope>NUCLEOTIDE SEQUENCE [LARGE SCALE GENOMIC DNA]</scope>
    <source>
        <strain evidence="1 2">AM30-40</strain>
    </source>
</reference>
<dbReference type="RefSeq" id="WP_118171177.1">
    <property type="nucleotide sequence ID" value="NZ_QSJM01000058.1"/>
</dbReference>